<dbReference type="SUPFAM" id="SSF51569">
    <property type="entry name" value="Aldolase"/>
    <property type="match status" value="1"/>
</dbReference>
<keyword evidence="7" id="KW-1185">Reference proteome</keyword>
<gene>
    <name evidence="6" type="ORF">ACFS6H_05820</name>
</gene>
<dbReference type="Gene3D" id="3.20.20.70">
    <property type="entry name" value="Aldolase class I"/>
    <property type="match status" value="1"/>
</dbReference>
<dbReference type="CDD" id="cd00452">
    <property type="entry name" value="KDPG_aldolase"/>
    <property type="match status" value="1"/>
</dbReference>
<dbReference type="Proteomes" id="UP001597511">
    <property type="component" value="Unassembled WGS sequence"/>
</dbReference>
<evidence type="ECO:0000256" key="4">
    <source>
        <dbReference type="ARBA" id="ARBA00023239"/>
    </source>
</evidence>
<dbReference type="PANTHER" id="PTHR30246">
    <property type="entry name" value="2-KETO-3-DEOXY-6-PHOSPHOGLUCONATE ALDOLASE"/>
    <property type="match status" value="1"/>
</dbReference>
<keyword evidence="4" id="KW-0456">Lyase</keyword>
<dbReference type="InterPro" id="IPR000887">
    <property type="entry name" value="Aldlse_KDPG_KHG"/>
</dbReference>
<evidence type="ECO:0000256" key="3">
    <source>
        <dbReference type="ARBA" id="ARBA00011233"/>
    </source>
</evidence>
<evidence type="ECO:0000256" key="5">
    <source>
        <dbReference type="ARBA" id="ARBA00023277"/>
    </source>
</evidence>
<accession>A0ABW6A2F7</accession>
<comment type="caution">
    <text evidence="6">The sequence shown here is derived from an EMBL/GenBank/DDBJ whole genome shotgun (WGS) entry which is preliminary data.</text>
</comment>
<dbReference type="RefSeq" id="WP_386096202.1">
    <property type="nucleotide sequence ID" value="NZ_JBHUOZ010000001.1"/>
</dbReference>
<keyword evidence="5" id="KW-0119">Carbohydrate metabolism</keyword>
<protein>
    <submittedName>
        <fullName evidence="6">Bifunctional 4-hydroxy-2-oxoglutarate aldolase/2-dehydro-3-deoxy-phosphogluconate aldolase</fullName>
    </submittedName>
</protein>
<evidence type="ECO:0000313" key="6">
    <source>
        <dbReference type="EMBL" id="MFD2919224.1"/>
    </source>
</evidence>
<name>A0ABW6A2F7_9BACT</name>
<sequence length="222" mass="23975">MINMTQEEIINAVKAQGVLPLFYNEDKELCIQITQTLYSAGIRVIEFTNRGEAAFENFKALVALKQSALPDLVLAVGTIRTAEQATKFINAGADFLISPVFDATVCDVAYLHKVLWIPGCMTPTEIHVAENAGCKLVKLFPGNVLGVEFLSAIKELFPNMLFMPTGGVDVSEASIGAWYKAGVCAVGLGSKLISKELLAKKDYTTIGNLTRQAMDIAAAVKK</sequence>
<dbReference type="PANTHER" id="PTHR30246:SF1">
    <property type="entry name" value="2-DEHYDRO-3-DEOXY-6-PHOSPHOGALACTONATE ALDOLASE-RELATED"/>
    <property type="match status" value="1"/>
</dbReference>
<dbReference type="Pfam" id="PF01081">
    <property type="entry name" value="Aldolase"/>
    <property type="match status" value="1"/>
</dbReference>
<comment type="similarity">
    <text evidence="2">Belongs to the KHG/KDPG aldolase family.</text>
</comment>
<proteinExistence type="inferred from homology"/>
<evidence type="ECO:0000256" key="2">
    <source>
        <dbReference type="ARBA" id="ARBA00006906"/>
    </source>
</evidence>
<comment type="subunit">
    <text evidence="3">Homotrimer.</text>
</comment>
<evidence type="ECO:0000313" key="7">
    <source>
        <dbReference type="Proteomes" id="UP001597511"/>
    </source>
</evidence>
<organism evidence="6 7">
    <name type="scientific">Terrimonas rubra</name>
    <dbReference type="NCBI Taxonomy" id="1035890"/>
    <lineage>
        <taxon>Bacteria</taxon>
        <taxon>Pseudomonadati</taxon>
        <taxon>Bacteroidota</taxon>
        <taxon>Chitinophagia</taxon>
        <taxon>Chitinophagales</taxon>
        <taxon>Chitinophagaceae</taxon>
        <taxon>Terrimonas</taxon>
    </lineage>
</organism>
<comment type="pathway">
    <text evidence="1">Carbohydrate acid metabolism.</text>
</comment>
<reference evidence="7" key="1">
    <citation type="journal article" date="2019" name="Int. J. Syst. Evol. Microbiol.">
        <title>The Global Catalogue of Microorganisms (GCM) 10K type strain sequencing project: providing services to taxonomists for standard genome sequencing and annotation.</title>
        <authorList>
            <consortium name="The Broad Institute Genomics Platform"/>
            <consortium name="The Broad Institute Genome Sequencing Center for Infectious Disease"/>
            <person name="Wu L."/>
            <person name="Ma J."/>
        </authorList>
    </citation>
    <scope>NUCLEOTIDE SEQUENCE [LARGE SCALE GENOMIC DNA]</scope>
    <source>
        <strain evidence="7">KCTC 23299</strain>
    </source>
</reference>
<dbReference type="InterPro" id="IPR013785">
    <property type="entry name" value="Aldolase_TIM"/>
</dbReference>
<evidence type="ECO:0000256" key="1">
    <source>
        <dbReference type="ARBA" id="ARBA00004761"/>
    </source>
</evidence>
<dbReference type="EMBL" id="JBHUOZ010000001">
    <property type="protein sequence ID" value="MFD2919224.1"/>
    <property type="molecule type" value="Genomic_DNA"/>
</dbReference>